<gene>
    <name evidence="1" type="ORF">SADUNF_Sadunf10G0000200</name>
</gene>
<proteinExistence type="predicted"/>
<protein>
    <recommendedName>
        <fullName evidence="3">DUF4283 domain-containing protein</fullName>
    </recommendedName>
</protein>
<evidence type="ECO:0008006" key="3">
    <source>
        <dbReference type="Google" id="ProtNLM"/>
    </source>
</evidence>
<evidence type="ECO:0000313" key="2">
    <source>
        <dbReference type="Proteomes" id="UP000657918"/>
    </source>
</evidence>
<reference evidence="1 2" key="1">
    <citation type="submission" date="2020-10" db="EMBL/GenBank/DDBJ databases">
        <title>Plant Genome Project.</title>
        <authorList>
            <person name="Zhang R.-G."/>
        </authorList>
    </citation>
    <scope>NUCLEOTIDE SEQUENCE [LARGE SCALE GENOMIC DNA]</scope>
    <source>
        <strain evidence="1">FAFU-HL-1</strain>
        <tissue evidence="1">Leaf</tissue>
    </source>
</reference>
<dbReference type="Proteomes" id="UP000657918">
    <property type="component" value="Unassembled WGS sequence"/>
</dbReference>
<sequence>MIRKPLSCDEHTINYHRPDYAKLCVEPILDEKARGPNGCSSMVWKEHGLEKVTVLDNGFMVFRFAFKEDIKEVLAKGP</sequence>
<keyword evidence="2" id="KW-1185">Reference proteome</keyword>
<name>A0A835MXJ0_9ROSI</name>
<accession>A0A835MXJ0</accession>
<dbReference type="EMBL" id="JADGMS010000010">
    <property type="protein sequence ID" value="KAF9673208.1"/>
    <property type="molecule type" value="Genomic_DNA"/>
</dbReference>
<evidence type="ECO:0000313" key="1">
    <source>
        <dbReference type="EMBL" id="KAF9673208.1"/>
    </source>
</evidence>
<organism evidence="1 2">
    <name type="scientific">Salix dunnii</name>
    <dbReference type="NCBI Taxonomy" id="1413687"/>
    <lineage>
        <taxon>Eukaryota</taxon>
        <taxon>Viridiplantae</taxon>
        <taxon>Streptophyta</taxon>
        <taxon>Embryophyta</taxon>
        <taxon>Tracheophyta</taxon>
        <taxon>Spermatophyta</taxon>
        <taxon>Magnoliopsida</taxon>
        <taxon>eudicotyledons</taxon>
        <taxon>Gunneridae</taxon>
        <taxon>Pentapetalae</taxon>
        <taxon>rosids</taxon>
        <taxon>fabids</taxon>
        <taxon>Malpighiales</taxon>
        <taxon>Salicaceae</taxon>
        <taxon>Saliceae</taxon>
        <taxon>Salix</taxon>
    </lineage>
</organism>
<dbReference type="AlphaFoldDB" id="A0A835MXJ0"/>
<dbReference type="OrthoDB" id="1751344at2759"/>
<comment type="caution">
    <text evidence="1">The sequence shown here is derived from an EMBL/GenBank/DDBJ whole genome shotgun (WGS) entry which is preliminary data.</text>
</comment>